<feature type="region of interest" description="Disordered" evidence="1">
    <location>
        <begin position="641"/>
        <end position="678"/>
    </location>
</feature>
<evidence type="ECO:0000313" key="3">
    <source>
        <dbReference type="Proteomes" id="UP000318741"/>
    </source>
</evidence>
<dbReference type="RefSeq" id="WP_145358637.1">
    <property type="nucleotide sequence ID" value="NZ_CP036265.1"/>
</dbReference>
<name>A0A517P8M3_9PLAN</name>
<feature type="region of interest" description="Disordered" evidence="1">
    <location>
        <begin position="1"/>
        <end position="36"/>
    </location>
</feature>
<accession>A0A517P8M3</accession>
<sequence length="678" mass="70299">MTSDAPESLPADVPAETDAADLTLHAGRTRRQTTPVSAKLDGRTVHADTLNLTRAADRRRFAADLVELCPALDAAAVDEELLRLRDDLTAGGGSPADPAPPVQDPTDPTHPTGHGDAAAEDERVVIVLGTAEWKANEQAVAALANAPDLFKMGDALVRVIRAGDAEPGEVPGGRRIARPDESPAVAALKPAHTRDTLTRVAAFFNVKDDGEERRAVPAHPPGWLVGAVHLAGEFPGVRPLDGIAAGPVLRPDGTVLHIPGYDPHTRLYVPPAAVAGVPAVPDQPTPADVAAAVELLTDVVCDFPFLNDAHRAAWAAAVLTVIARPAFDGPTPLFLIDANTPSAGKTLLADVTLLIALGRPPAVMGSGGSDEEMDKRITALAMAGDPVVQLDNIGAGDTLGGPALDRALTADVWSGRVLGESRIYTGPLRAVWFATGNNTALSADTPRRVVPIRLECPHERPEDRTPAEFRYADLKGYAATNRGPLLAAGLTWLRGYFTAGRPAPPGGRRVLGSFEEWSRLVRDAVVWAGLPDPLDARSVLADAADPAADALPGALHGLRAMTGGEGLPASAILSRVAENPAAHADLRDALQALCDCRPGTLPDPTTLGKKLATVRGRVCGGLALHRQSGGGGVMKWSVRPAPGAVAPSPSGNGVGGVSGVTDAPPHDPFADDLPDGTF</sequence>
<organism evidence="2 3">
    <name type="scientific">Alienimonas californiensis</name>
    <dbReference type="NCBI Taxonomy" id="2527989"/>
    <lineage>
        <taxon>Bacteria</taxon>
        <taxon>Pseudomonadati</taxon>
        <taxon>Planctomycetota</taxon>
        <taxon>Planctomycetia</taxon>
        <taxon>Planctomycetales</taxon>
        <taxon>Planctomycetaceae</taxon>
        <taxon>Alienimonas</taxon>
    </lineage>
</organism>
<keyword evidence="3" id="KW-1185">Reference proteome</keyword>
<gene>
    <name evidence="2" type="ORF">CA12_18210</name>
</gene>
<dbReference type="OrthoDB" id="123525at2"/>
<feature type="region of interest" description="Disordered" evidence="1">
    <location>
        <begin position="87"/>
        <end position="119"/>
    </location>
</feature>
<dbReference type="KEGG" id="acaf:CA12_18210"/>
<dbReference type="AlphaFoldDB" id="A0A517P8M3"/>
<protein>
    <submittedName>
        <fullName evidence="2">Uncharacterized protein</fullName>
    </submittedName>
</protein>
<proteinExistence type="predicted"/>
<feature type="compositionally biased region" description="Low complexity" evidence="1">
    <location>
        <begin position="641"/>
        <end position="651"/>
    </location>
</feature>
<evidence type="ECO:0000256" key="1">
    <source>
        <dbReference type="SAM" id="MobiDB-lite"/>
    </source>
</evidence>
<dbReference type="Proteomes" id="UP000318741">
    <property type="component" value="Chromosome"/>
</dbReference>
<dbReference type="EMBL" id="CP036265">
    <property type="protein sequence ID" value="QDT15729.1"/>
    <property type="molecule type" value="Genomic_DNA"/>
</dbReference>
<evidence type="ECO:0000313" key="2">
    <source>
        <dbReference type="EMBL" id="QDT15729.1"/>
    </source>
</evidence>
<reference evidence="2 3" key="1">
    <citation type="submission" date="2019-02" db="EMBL/GenBank/DDBJ databases">
        <title>Deep-cultivation of Planctomycetes and their phenomic and genomic characterization uncovers novel biology.</title>
        <authorList>
            <person name="Wiegand S."/>
            <person name="Jogler M."/>
            <person name="Boedeker C."/>
            <person name="Pinto D."/>
            <person name="Vollmers J."/>
            <person name="Rivas-Marin E."/>
            <person name="Kohn T."/>
            <person name="Peeters S.H."/>
            <person name="Heuer A."/>
            <person name="Rast P."/>
            <person name="Oberbeckmann S."/>
            <person name="Bunk B."/>
            <person name="Jeske O."/>
            <person name="Meyerdierks A."/>
            <person name="Storesund J.E."/>
            <person name="Kallscheuer N."/>
            <person name="Luecker S."/>
            <person name="Lage O.M."/>
            <person name="Pohl T."/>
            <person name="Merkel B.J."/>
            <person name="Hornburger P."/>
            <person name="Mueller R.-W."/>
            <person name="Bruemmer F."/>
            <person name="Labrenz M."/>
            <person name="Spormann A.M."/>
            <person name="Op den Camp H."/>
            <person name="Overmann J."/>
            <person name="Amann R."/>
            <person name="Jetten M.S.M."/>
            <person name="Mascher T."/>
            <person name="Medema M.H."/>
            <person name="Devos D.P."/>
            <person name="Kaster A.-K."/>
            <person name="Ovreas L."/>
            <person name="Rohde M."/>
            <person name="Galperin M.Y."/>
            <person name="Jogler C."/>
        </authorList>
    </citation>
    <scope>NUCLEOTIDE SEQUENCE [LARGE SCALE GENOMIC DNA]</scope>
    <source>
        <strain evidence="2 3">CA12</strain>
    </source>
</reference>